<name>A0A7N9DAS2_MACFA</name>
<dbReference type="PANTHER" id="PTHR12138:SF162">
    <property type="entry name" value="CHROMOSOME UNDETERMINED SCAFFOLD_275, WHOLE GENOME SHOTGUN SEQUENCE"/>
    <property type="match status" value="1"/>
</dbReference>
<dbReference type="Proteomes" id="UP000233100">
    <property type="component" value="Chromosome 15"/>
</dbReference>
<keyword evidence="2" id="KW-1185">Reference proteome</keyword>
<protein>
    <submittedName>
        <fullName evidence="1">Uncharacterized protein</fullName>
    </submittedName>
</protein>
<organism evidence="1 2">
    <name type="scientific">Macaca fascicularis</name>
    <name type="common">Crab-eating macaque</name>
    <name type="synonym">Cynomolgus monkey</name>
    <dbReference type="NCBI Taxonomy" id="9541"/>
    <lineage>
        <taxon>Eukaryota</taxon>
        <taxon>Metazoa</taxon>
        <taxon>Chordata</taxon>
        <taxon>Craniata</taxon>
        <taxon>Vertebrata</taxon>
        <taxon>Euteleostomi</taxon>
        <taxon>Mammalia</taxon>
        <taxon>Eutheria</taxon>
        <taxon>Euarchontoglires</taxon>
        <taxon>Primates</taxon>
        <taxon>Haplorrhini</taxon>
        <taxon>Catarrhini</taxon>
        <taxon>Cercopithecidae</taxon>
        <taxon>Cercopithecinae</taxon>
        <taxon>Macaca</taxon>
    </lineage>
</organism>
<dbReference type="Ensembl" id="ENSMFAT00000072337.1">
    <property type="protein sequence ID" value="ENSMFAP00000061779.1"/>
    <property type="gene ID" value="ENSMFAG00000060863.1"/>
</dbReference>
<reference evidence="1" key="3">
    <citation type="submission" date="2025-09" db="UniProtKB">
        <authorList>
            <consortium name="Ensembl"/>
        </authorList>
    </citation>
    <scope>IDENTIFICATION</scope>
</reference>
<evidence type="ECO:0000313" key="1">
    <source>
        <dbReference type="Ensembl" id="ENSMFAP00000061779.1"/>
    </source>
</evidence>
<dbReference type="GeneTree" id="ENSGT01120000271815"/>
<reference evidence="1" key="2">
    <citation type="submission" date="2025-08" db="UniProtKB">
        <authorList>
            <consortium name="Ensembl"/>
        </authorList>
    </citation>
    <scope>IDENTIFICATION</scope>
</reference>
<sequence length="70" mass="7714">MTGMRHHAQLTFVFLVETGFCHISQAGLKLLTSSDPPTLTYQSAGITDMSHRAWPKPFSFINYPVSGISS</sequence>
<dbReference type="AlphaFoldDB" id="A0A7N9DAS2"/>
<dbReference type="PANTHER" id="PTHR12138">
    <property type="entry name" value="PRIMATE-EXPANDED PROTEIN FAMILY"/>
    <property type="match status" value="1"/>
</dbReference>
<dbReference type="PRINTS" id="PR02045">
    <property type="entry name" value="F138DOMAIN"/>
</dbReference>
<evidence type="ECO:0000313" key="2">
    <source>
        <dbReference type="Proteomes" id="UP000233100"/>
    </source>
</evidence>
<proteinExistence type="predicted"/>
<reference evidence="1 2" key="1">
    <citation type="submission" date="2013-03" db="EMBL/GenBank/DDBJ databases">
        <authorList>
            <person name="Warren W."/>
            <person name="Wilson R.K."/>
        </authorList>
    </citation>
    <scope>NUCLEOTIDE SEQUENCE</scope>
</reference>
<accession>A0A7N9DAS2</accession>